<dbReference type="PANTHER" id="PTHR42690">
    <property type="entry name" value="THREONINE SYNTHASE FAMILY MEMBER"/>
    <property type="match status" value="1"/>
</dbReference>
<dbReference type="Pfam" id="PF24857">
    <property type="entry name" value="THR4_C"/>
    <property type="match status" value="1"/>
</dbReference>
<name>A0A972JBE0_9RHOO</name>
<gene>
    <name evidence="1" type="ORF">GPA21_13710</name>
</gene>
<accession>A0A972JBE0</accession>
<comment type="caution">
    <text evidence="1">The sequence shown here is derived from an EMBL/GenBank/DDBJ whole genome shotgun (WGS) entry which is preliminary data.</text>
</comment>
<dbReference type="PANTHER" id="PTHR42690:SF1">
    <property type="entry name" value="THREONINE SYNTHASE-LIKE 2"/>
    <property type="match status" value="1"/>
</dbReference>
<sequence>NGTPYMDKLPTFAFASGRSNHADRIATIRDVWERYGVMIDTHTADGVKVARELDSGGLPVVVLETAQPVKFSETIQEALGCDPERPAELEGIETLPQRVEVMAPDVEAVKAFIVGRVSD</sequence>
<dbReference type="Gene3D" id="3.40.50.1100">
    <property type="match status" value="2"/>
</dbReference>
<dbReference type="Proteomes" id="UP000599523">
    <property type="component" value="Unassembled WGS sequence"/>
</dbReference>
<dbReference type="SUPFAM" id="SSF53686">
    <property type="entry name" value="Tryptophan synthase beta subunit-like PLP-dependent enzymes"/>
    <property type="match status" value="1"/>
</dbReference>
<protein>
    <submittedName>
        <fullName evidence="1">Threonine synthase</fullName>
        <ecNumber evidence="1">4.2.3.1</ecNumber>
    </submittedName>
</protein>
<proteinExistence type="predicted"/>
<feature type="non-terminal residue" evidence="1">
    <location>
        <position position="1"/>
    </location>
</feature>
<dbReference type="GO" id="GO:0004795">
    <property type="term" value="F:threonine synthase activity"/>
    <property type="evidence" value="ECO:0007669"/>
    <property type="project" value="UniProtKB-EC"/>
</dbReference>
<dbReference type="EMBL" id="WTVM01000088">
    <property type="protein sequence ID" value="NMG04013.1"/>
    <property type="molecule type" value="Genomic_DNA"/>
</dbReference>
<organism evidence="1 2">
    <name type="scientific">Azoarcus taiwanensis</name>
    <dbReference type="NCBI Taxonomy" id="666964"/>
    <lineage>
        <taxon>Bacteria</taxon>
        <taxon>Pseudomonadati</taxon>
        <taxon>Pseudomonadota</taxon>
        <taxon>Betaproteobacteria</taxon>
        <taxon>Rhodocyclales</taxon>
        <taxon>Zoogloeaceae</taxon>
        <taxon>Azoarcus</taxon>
    </lineage>
</organism>
<reference evidence="1" key="1">
    <citation type="submission" date="2019-12" db="EMBL/GenBank/DDBJ databases">
        <title>Comparative genomics gives insights into the taxonomy of the Azoarcus-Aromatoleum group and reveals separate origins of nif in the plant-associated Azoarcus and non-plant-associated Aromatoleum sub-groups.</title>
        <authorList>
            <person name="Lafos M."/>
            <person name="Maluk M."/>
            <person name="Batista M."/>
            <person name="Junghare M."/>
            <person name="Carmona M."/>
            <person name="Faoro H."/>
            <person name="Cruz L.M."/>
            <person name="Battistoni F."/>
            <person name="De Souza E."/>
            <person name="Pedrosa F."/>
            <person name="Chen W.-M."/>
            <person name="Poole P.S."/>
            <person name="Dixon R.A."/>
            <person name="James E.K."/>
        </authorList>
    </citation>
    <scope>NUCLEOTIDE SEQUENCE</scope>
    <source>
        <strain evidence="1">NSC3</strain>
    </source>
</reference>
<dbReference type="InterPro" id="IPR051166">
    <property type="entry name" value="Threonine_Synthase"/>
</dbReference>
<dbReference type="InterPro" id="IPR036052">
    <property type="entry name" value="TrpB-like_PALP_sf"/>
</dbReference>
<keyword evidence="1" id="KW-0456">Lyase</keyword>
<dbReference type="AlphaFoldDB" id="A0A972JBE0"/>
<dbReference type="EC" id="4.2.3.1" evidence="1"/>
<evidence type="ECO:0000313" key="2">
    <source>
        <dbReference type="Proteomes" id="UP000599523"/>
    </source>
</evidence>
<keyword evidence="2" id="KW-1185">Reference proteome</keyword>
<evidence type="ECO:0000313" key="1">
    <source>
        <dbReference type="EMBL" id="NMG04013.1"/>
    </source>
</evidence>